<proteinExistence type="predicted"/>
<dbReference type="InterPro" id="IPR036869">
    <property type="entry name" value="J_dom_sf"/>
</dbReference>
<dbReference type="SUPFAM" id="SSF46565">
    <property type="entry name" value="Chaperone J-domain"/>
    <property type="match status" value="1"/>
</dbReference>
<dbReference type="Pfam" id="PF00226">
    <property type="entry name" value="DnaJ"/>
    <property type="match status" value="1"/>
</dbReference>
<evidence type="ECO:0000256" key="2">
    <source>
        <dbReference type="SAM" id="MobiDB-lite"/>
    </source>
</evidence>
<dbReference type="PROSITE" id="PS00636">
    <property type="entry name" value="DNAJ_1"/>
    <property type="match status" value="1"/>
</dbReference>
<gene>
    <name evidence="4" type="ORF">RN001_001977</name>
</gene>
<dbReference type="GO" id="GO:0030544">
    <property type="term" value="F:Hsp70 protein binding"/>
    <property type="evidence" value="ECO:0007669"/>
    <property type="project" value="InterPro"/>
</dbReference>
<dbReference type="GO" id="GO:0051082">
    <property type="term" value="F:unfolded protein binding"/>
    <property type="evidence" value="ECO:0007669"/>
    <property type="project" value="InterPro"/>
</dbReference>
<dbReference type="Proteomes" id="UP001353858">
    <property type="component" value="Unassembled WGS sequence"/>
</dbReference>
<keyword evidence="1" id="KW-0143">Chaperone</keyword>
<organism evidence="4 5">
    <name type="scientific">Aquatica leii</name>
    <dbReference type="NCBI Taxonomy" id="1421715"/>
    <lineage>
        <taxon>Eukaryota</taxon>
        <taxon>Metazoa</taxon>
        <taxon>Ecdysozoa</taxon>
        <taxon>Arthropoda</taxon>
        <taxon>Hexapoda</taxon>
        <taxon>Insecta</taxon>
        <taxon>Pterygota</taxon>
        <taxon>Neoptera</taxon>
        <taxon>Endopterygota</taxon>
        <taxon>Coleoptera</taxon>
        <taxon>Polyphaga</taxon>
        <taxon>Elateriformia</taxon>
        <taxon>Elateroidea</taxon>
        <taxon>Lampyridae</taxon>
        <taxon>Luciolinae</taxon>
        <taxon>Aquatica</taxon>
    </lineage>
</organism>
<evidence type="ECO:0000313" key="4">
    <source>
        <dbReference type="EMBL" id="KAK4885706.1"/>
    </source>
</evidence>
<dbReference type="AlphaFoldDB" id="A0AAN7SD03"/>
<dbReference type="PANTHER" id="PTHR45168:SF3">
    <property type="entry name" value="DNAJ HEAT SHOCK PROTEIN FAMILY (HSP40) MEMBER B2"/>
    <property type="match status" value="1"/>
</dbReference>
<dbReference type="EMBL" id="JARPUR010000001">
    <property type="protein sequence ID" value="KAK4885706.1"/>
    <property type="molecule type" value="Genomic_DNA"/>
</dbReference>
<dbReference type="Gene3D" id="1.10.287.110">
    <property type="entry name" value="DnaJ domain"/>
    <property type="match status" value="1"/>
</dbReference>
<feature type="domain" description="J" evidence="3">
    <location>
        <begin position="3"/>
        <end position="69"/>
    </location>
</feature>
<keyword evidence="5" id="KW-1185">Reference proteome</keyword>
<protein>
    <recommendedName>
        <fullName evidence="3">J domain-containing protein</fullName>
    </recommendedName>
</protein>
<dbReference type="PROSITE" id="PS50076">
    <property type="entry name" value="DNAJ_2"/>
    <property type="match status" value="1"/>
</dbReference>
<evidence type="ECO:0000313" key="5">
    <source>
        <dbReference type="Proteomes" id="UP001353858"/>
    </source>
</evidence>
<feature type="compositionally biased region" description="Low complexity" evidence="2">
    <location>
        <begin position="132"/>
        <end position="148"/>
    </location>
</feature>
<accession>A0AAN7SD03</accession>
<dbReference type="CDD" id="cd06257">
    <property type="entry name" value="DnaJ"/>
    <property type="match status" value="1"/>
</dbReference>
<comment type="caution">
    <text evidence="4">The sequence shown here is derived from an EMBL/GenBank/DDBJ whole genome shotgun (WGS) entry which is preliminary data.</text>
</comment>
<sequence length="203" mass="23589">MVNYYKILNVPRNASTVDIKKAYKRLALQWHPDKNLHNADIANKKFREIGEAYEILSDNNKRSIYDKYGKDGLFSSNKIQKTMFYNCSCKQYKFADPEEIFRDFLGESFLNNFFSGCNKYTRGDKNKDADSLESTNSSDSSSSLSTSSLNSATDATYYKKKITTHNRCKKKIPRTIHKNRKNNISKLVNKVPQKQLRIHYVHT</sequence>
<dbReference type="InterPro" id="IPR043183">
    <property type="entry name" value="DNJB2/6-like"/>
</dbReference>
<feature type="region of interest" description="Disordered" evidence="2">
    <location>
        <begin position="125"/>
        <end position="148"/>
    </location>
</feature>
<evidence type="ECO:0000259" key="3">
    <source>
        <dbReference type="PROSITE" id="PS50076"/>
    </source>
</evidence>
<dbReference type="PRINTS" id="PR00625">
    <property type="entry name" value="JDOMAIN"/>
</dbReference>
<name>A0AAN7SD03_9COLE</name>
<reference evidence="5" key="1">
    <citation type="submission" date="2023-01" db="EMBL/GenBank/DDBJ databases">
        <title>Key to firefly adult light organ development and bioluminescence: homeobox transcription factors regulate luciferase expression and transportation to peroxisome.</title>
        <authorList>
            <person name="Fu X."/>
        </authorList>
    </citation>
    <scope>NUCLEOTIDE SEQUENCE [LARGE SCALE GENOMIC DNA]</scope>
</reference>
<dbReference type="PANTHER" id="PTHR45168">
    <property type="entry name" value="DNAJ HOMOLOG SUBFAMILY B MEMBER 2"/>
    <property type="match status" value="1"/>
</dbReference>
<evidence type="ECO:0000256" key="1">
    <source>
        <dbReference type="ARBA" id="ARBA00023186"/>
    </source>
</evidence>
<dbReference type="SMART" id="SM00271">
    <property type="entry name" value="DnaJ"/>
    <property type="match status" value="1"/>
</dbReference>
<dbReference type="InterPro" id="IPR018253">
    <property type="entry name" value="DnaJ_domain_CS"/>
</dbReference>
<dbReference type="InterPro" id="IPR001623">
    <property type="entry name" value="DnaJ_domain"/>
</dbReference>